<evidence type="ECO:0000256" key="1">
    <source>
        <dbReference type="SAM" id="SignalP"/>
    </source>
</evidence>
<feature type="chain" id="PRO_5009514168" description="Outer membrane protein beta-barrel domain-containing protein" evidence="1">
    <location>
        <begin position="26"/>
        <end position="200"/>
    </location>
</feature>
<dbReference type="EMBL" id="METP01000033">
    <property type="protein sequence ID" value="OGC05832.1"/>
    <property type="molecule type" value="Genomic_DNA"/>
</dbReference>
<keyword evidence="1" id="KW-0732">Signal</keyword>
<protein>
    <recommendedName>
        <fullName evidence="4">Outer membrane protein beta-barrel domain-containing protein</fullName>
    </recommendedName>
</protein>
<dbReference type="Proteomes" id="UP000176938">
    <property type="component" value="Unassembled WGS sequence"/>
</dbReference>
<feature type="signal peptide" evidence="1">
    <location>
        <begin position="1"/>
        <end position="25"/>
    </location>
</feature>
<evidence type="ECO:0000313" key="2">
    <source>
        <dbReference type="EMBL" id="OGC05832.1"/>
    </source>
</evidence>
<evidence type="ECO:0008006" key="4">
    <source>
        <dbReference type="Google" id="ProtNLM"/>
    </source>
</evidence>
<organism evidence="2 3">
    <name type="scientific">candidate division WOR-1 bacterium RIFCSPLOWO2_02_FULL_46_20</name>
    <dbReference type="NCBI Taxonomy" id="1802567"/>
    <lineage>
        <taxon>Bacteria</taxon>
        <taxon>Bacillati</taxon>
        <taxon>Saganbacteria</taxon>
    </lineage>
</organism>
<gene>
    <name evidence="2" type="ORF">A3H38_06480</name>
</gene>
<name>A0A1F4RCD0_UNCSA</name>
<accession>A0A1F4RCD0</accession>
<evidence type="ECO:0000313" key="3">
    <source>
        <dbReference type="Proteomes" id="UP000176938"/>
    </source>
</evidence>
<sequence>MKVTKVKKLVIALAWLLICSSFAFALFDTGTAMEKGKFELDVSINPLTDINYGQNFVFLHYGLGNEFELHGFFSKHGDIYNWNNSNYEGYIGLLKQWYSSERLDLATCVGIRKVLTTSMNPSLIGPGFLYTYRINQDFRLAGHLQYIGDFSAQGLVNYGRGYTSEVGFYWLFTEHLELALGIFTNSQSLARPIYTFNYYF</sequence>
<comment type="caution">
    <text evidence="2">The sequence shown here is derived from an EMBL/GenBank/DDBJ whole genome shotgun (WGS) entry which is preliminary data.</text>
</comment>
<dbReference type="AlphaFoldDB" id="A0A1F4RCD0"/>
<reference evidence="2 3" key="1">
    <citation type="journal article" date="2016" name="Nat. Commun.">
        <title>Thousands of microbial genomes shed light on interconnected biogeochemical processes in an aquifer system.</title>
        <authorList>
            <person name="Anantharaman K."/>
            <person name="Brown C.T."/>
            <person name="Hug L.A."/>
            <person name="Sharon I."/>
            <person name="Castelle C.J."/>
            <person name="Probst A.J."/>
            <person name="Thomas B.C."/>
            <person name="Singh A."/>
            <person name="Wilkins M.J."/>
            <person name="Karaoz U."/>
            <person name="Brodie E.L."/>
            <person name="Williams K.H."/>
            <person name="Hubbard S.S."/>
            <person name="Banfield J.F."/>
        </authorList>
    </citation>
    <scope>NUCLEOTIDE SEQUENCE [LARGE SCALE GENOMIC DNA]</scope>
</reference>
<proteinExistence type="predicted"/>